<dbReference type="GeneID" id="28766585"/>
<evidence type="ECO:0000313" key="1">
    <source>
        <dbReference type="EMBL" id="OAG02713.1"/>
    </source>
</evidence>
<keyword evidence="2" id="KW-1185">Reference proteome</keyword>
<name>A0A177C516_9PLEO</name>
<dbReference type="Proteomes" id="UP000077069">
    <property type="component" value="Unassembled WGS sequence"/>
</dbReference>
<organism evidence="1 2">
    <name type="scientific">Paraphaeosphaeria sporulosa</name>
    <dbReference type="NCBI Taxonomy" id="1460663"/>
    <lineage>
        <taxon>Eukaryota</taxon>
        <taxon>Fungi</taxon>
        <taxon>Dikarya</taxon>
        <taxon>Ascomycota</taxon>
        <taxon>Pezizomycotina</taxon>
        <taxon>Dothideomycetes</taxon>
        <taxon>Pleosporomycetidae</taxon>
        <taxon>Pleosporales</taxon>
        <taxon>Massarineae</taxon>
        <taxon>Didymosphaeriaceae</taxon>
        <taxon>Paraphaeosphaeria</taxon>
    </lineage>
</organism>
<reference evidence="1 2" key="1">
    <citation type="submission" date="2016-05" db="EMBL/GenBank/DDBJ databases">
        <title>Comparative analysis of secretome profiles of manganese(II)-oxidizing ascomycete fungi.</title>
        <authorList>
            <consortium name="DOE Joint Genome Institute"/>
            <person name="Zeiner C.A."/>
            <person name="Purvine S.O."/>
            <person name="Zink E.M."/>
            <person name="Wu S."/>
            <person name="Pasa-Tolic L."/>
            <person name="Chaput D.L."/>
            <person name="Haridas S."/>
            <person name="Grigoriev I.V."/>
            <person name="Santelli C.M."/>
            <person name="Hansel C.M."/>
        </authorList>
    </citation>
    <scope>NUCLEOTIDE SEQUENCE [LARGE SCALE GENOMIC DNA]</scope>
    <source>
        <strain evidence="1 2">AP3s5-JAC2a</strain>
    </source>
</reference>
<evidence type="ECO:0000313" key="2">
    <source>
        <dbReference type="Proteomes" id="UP000077069"/>
    </source>
</evidence>
<gene>
    <name evidence="1" type="ORF">CC84DRAFT_1219671</name>
</gene>
<dbReference type="EMBL" id="KV441555">
    <property type="protein sequence ID" value="OAG02713.1"/>
    <property type="molecule type" value="Genomic_DNA"/>
</dbReference>
<sequence length="170" mass="19247">MSIDMDVELMFDELDYVFAPYLRYVPLPARNDMKTNKSMRQGFSNLFQRFDMVTRTEGAAGLPTEANIRLHIQIESEWPPHCKNYLARGGPIYAIGSWLFEAAMNEDEIAGAGDLMLPDEDCKEEMRNSRLGIEQASLPVCRNDLEYVRGSAVSTTTWIKLHSGATFSVE</sequence>
<dbReference type="STRING" id="1460663.A0A177C516"/>
<protein>
    <submittedName>
        <fullName evidence="1">Uncharacterized protein</fullName>
    </submittedName>
</protein>
<dbReference type="RefSeq" id="XP_018033078.1">
    <property type="nucleotide sequence ID" value="XM_018183099.1"/>
</dbReference>
<dbReference type="AlphaFoldDB" id="A0A177C516"/>
<accession>A0A177C516</accession>
<dbReference type="OrthoDB" id="3919855at2759"/>
<proteinExistence type="predicted"/>
<dbReference type="InParanoid" id="A0A177C516"/>